<reference evidence="2 3" key="1">
    <citation type="submission" date="2018-02" db="EMBL/GenBank/DDBJ databases">
        <title>Genomic Encyclopedia of Archaeal and Bacterial Type Strains, Phase II (KMG-II): from individual species to whole genera.</title>
        <authorList>
            <person name="Goeker M."/>
        </authorList>
    </citation>
    <scope>NUCLEOTIDE SEQUENCE [LARGE SCALE GENOMIC DNA]</scope>
    <source>
        <strain evidence="2 3">DSM 22857</strain>
    </source>
</reference>
<sequence>MKDPKRMMASTTLVSEALVVAFAALVAMRLSPVGMQTALVTGGALALACLLCAGLLRSRAGYVLGSLLQVAVLAGGFWVPEMFFAGGMFVLLWVAALVIGTRIERERAEVARKLEGS</sequence>
<feature type="transmembrane region" description="Helical" evidence="1">
    <location>
        <begin position="60"/>
        <end position="78"/>
    </location>
</feature>
<dbReference type="Proteomes" id="UP000239485">
    <property type="component" value="Unassembled WGS sequence"/>
</dbReference>
<evidence type="ECO:0000256" key="1">
    <source>
        <dbReference type="SAM" id="Phobius"/>
    </source>
</evidence>
<dbReference type="InterPro" id="IPR025327">
    <property type="entry name" value="DUF4233"/>
</dbReference>
<comment type="caution">
    <text evidence="2">The sequence shown here is derived from an EMBL/GenBank/DDBJ whole genome shotgun (WGS) entry which is preliminary data.</text>
</comment>
<keyword evidence="3" id="KW-1185">Reference proteome</keyword>
<evidence type="ECO:0000313" key="3">
    <source>
        <dbReference type="Proteomes" id="UP000239485"/>
    </source>
</evidence>
<organism evidence="2 3">
    <name type="scientific">Kineococcus xinjiangensis</name>
    <dbReference type="NCBI Taxonomy" id="512762"/>
    <lineage>
        <taxon>Bacteria</taxon>
        <taxon>Bacillati</taxon>
        <taxon>Actinomycetota</taxon>
        <taxon>Actinomycetes</taxon>
        <taxon>Kineosporiales</taxon>
        <taxon>Kineosporiaceae</taxon>
        <taxon>Kineococcus</taxon>
    </lineage>
</organism>
<proteinExistence type="predicted"/>
<dbReference type="OrthoDB" id="3267755at2"/>
<dbReference type="Pfam" id="PF14017">
    <property type="entry name" value="DUF4233"/>
    <property type="match status" value="1"/>
</dbReference>
<keyword evidence="1" id="KW-1133">Transmembrane helix</keyword>
<keyword evidence="1" id="KW-0812">Transmembrane</keyword>
<dbReference type="EMBL" id="PTJD01000008">
    <property type="protein sequence ID" value="PPK94179.1"/>
    <property type="molecule type" value="Genomic_DNA"/>
</dbReference>
<feature type="transmembrane region" description="Helical" evidence="1">
    <location>
        <begin position="33"/>
        <end position="53"/>
    </location>
</feature>
<feature type="transmembrane region" description="Helical" evidence="1">
    <location>
        <begin position="84"/>
        <end position="103"/>
    </location>
</feature>
<dbReference type="AlphaFoldDB" id="A0A2S6IIY5"/>
<accession>A0A2S6IIY5</accession>
<name>A0A2S6IIY5_9ACTN</name>
<keyword evidence="1" id="KW-0472">Membrane</keyword>
<evidence type="ECO:0000313" key="2">
    <source>
        <dbReference type="EMBL" id="PPK94179.1"/>
    </source>
</evidence>
<dbReference type="RefSeq" id="WP_104433133.1">
    <property type="nucleotide sequence ID" value="NZ_PTJD01000008.1"/>
</dbReference>
<gene>
    <name evidence="2" type="ORF">CLV92_10878</name>
</gene>
<protein>
    <submittedName>
        <fullName evidence="2">Uncharacterized protein DUF4233</fullName>
    </submittedName>
</protein>